<dbReference type="InParanoid" id="K1WXV3"/>
<dbReference type="AlphaFoldDB" id="K1WXV3"/>
<dbReference type="EMBL" id="JH921449">
    <property type="protein sequence ID" value="EKD13473.1"/>
    <property type="molecule type" value="Genomic_DNA"/>
</dbReference>
<dbReference type="PANTHER" id="PTHR35040:SF9">
    <property type="entry name" value="4-LIKE CELL SURFACE PROTEIN, PUTATIVE (AFU_ORTHOLOGUE AFUA_4G14080)-RELATED"/>
    <property type="match status" value="1"/>
</dbReference>
<feature type="transmembrane region" description="Helical" evidence="1">
    <location>
        <begin position="12"/>
        <end position="37"/>
    </location>
</feature>
<proteinExistence type="predicted"/>
<dbReference type="HOGENOM" id="CLU_060605_0_0_1"/>
<dbReference type="InterPro" id="IPR021986">
    <property type="entry name" value="Spherulin4"/>
</dbReference>
<dbReference type="STRING" id="1072389.K1WXV3"/>
<dbReference type="Pfam" id="PF12138">
    <property type="entry name" value="Spherulin4"/>
    <property type="match status" value="1"/>
</dbReference>
<keyword evidence="3" id="KW-1185">Reference proteome</keyword>
<gene>
    <name evidence="2" type="ORF">MBM_08191</name>
</gene>
<dbReference type="RefSeq" id="XP_007296080.1">
    <property type="nucleotide sequence ID" value="XM_007296018.1"/>
</dbReference>
<protein>
    <submittedName>
        <fullName evidence="2">Spherulin 4-like cell surface protein</fullName>
    </submittedName>
</protein>
<dbReference type="KEGG" id="mbe:MBM_08191"/>
<keyword evidence="1" id="KW-0472">Membrane</keyword>
<sequence length="286" mass="31476">MTFFPKSLRKRNWFVAILATFIIAVIIAIAVPLAILIPNRGNGGQRSSVLLPLYIYPETSDTWSPLFDAVEARPELKFIVIVNPGSGPGLLAYPNDQYSASIAKLNSYANVQTVGYVRTGYASQNISSVVNEVSTYAGWSSNSSTLAMHGIFFDEAPHQYSAEAVEYMQVVNLAVKKTVGLQGDKTIIHNPGTVPDNRFNDPNTDITVVFEESYTAYSTKLSSLAALGGSRSQYCYMVHSAPTTGLKRFVHKMSERAEYLFVTDNTQDYYESFGADFSHFADVVPS</sequence>
<dbReference type="GeneID" id="18764126"/>
<evidence type="ECO:0000313" key="3">
    <source>
        <dbReference type="Proteomes" id="UP000006753"/>
    </source>
</evidence>
<dbReference type="Proteomes" id="UP000006753">
    <property type="component" value="Unassembled WGS sequence"/>
</dbReference>
<evidence type="ECO:0000313" key="2">
    <source>
        <dbReference type="EMBL" id="EKD13473.1"/>
    </source>
</evidence>
<organism evidence="2 3">
    <name type="scientific">Marssonina brunnea f. sp. multigermtubi (strain MB_m1)</name>
    <name type="common">Marssonina leaf spot fungus</name>
    <dbReference type="NCBI Taxonomy" id="1072389"/>
    <lineage>
        <taxon>Eukaryota</taxon>
        <taxon>Fungi</taxon>
        <taxon>Dikarya</taxon>
        <taxon>Ascomycota</taxon>
        <taxon>Pezizomycotina</taxon>
        <taxon>Leotiomycetes</taxon>
        <taxon>Helotiales</taxon>
        <taxon>Drepanopezizaceae</taxon>
        <taxon>Drepanopeziza</taxon>
    </lineage>
</organism>
<name>K1WXV3_MARBU</name>
<reference evidence="2 3" key="1">
    <citation type="journal article" date="2012" name="BMC Genomics">
        <title>Sequencing the genome of Marssonina brunnea reveals fungus-poplar co-evolution.</title>
        <authorList>
            <person name="Zhu S."/>
            <person name="Cao Y.-Z."/>
            <person name="Jiang C."/>
            <person name="Tan B.-Y."/>
            <person name="Wang Z."/>
            <person name="Feng S."/>
            <person name="Zhang L."/>
            <person name="Su X.-H."/>
            <person name="Brejova B."/>
            <person name="Vinar T."/>
            <person name="Xu M."/>
            <person name="Wang M.-X."/>
            <person name="Zhang S.-G."/>
            <person name="Huang M.-R."/>
            <person name="Wu R."/>
            <person name="Zhou Y."/>
        </authorList>
    </citation>
    <scope>NUCLEOTIDE SEQUENCE [LARGE SCALE GENOMIC DNA]</scope>
    <source>
        <strain evidence="2 3">MB_m1</strain>
    </source>
</reference>
<dbReference type="PANTHER" id="PTHR35040">
    <property type="match status" value="1"/>
</dbReference>
<evidence type="ECO:0000256" key="1">
    <source>
        <dbReference type="SAM" id="Phobius"/>
    </source>
</evidence>
<accession>K1WXV3</accession>
<keyword evidence="1" id="KW-0812">Transmembrane</keyword>
<dbReference type="OrthoDB" id="5342184at2759"/>
<dbReference type="OMA" id="AMHGIFF"/>
<dbReference type="eggNOG" id="ENOG502SHPJ">
    <property type="taxonomic scope" value="Eukaryota"/>
</dbReference>
<keyword evidence="1" id="KW-1133">Transmembrane helix</keyword>